<evidence type="ECO:0000256" key="2">
    <source>
        <dbReference type="ARBA" id="ARBA00022723"/>
    </source>
</evidence>
<evidence type="ECO:0000256" key="3">
    <source>
        <dbReference type="ARBA" id="ARBA00022801"/>
    </source>
</evidence>
<dbReference type="EMBL" id="MDHN01000041">
    <property type="protein sequence ID" value="OFC69091.1"/>
    <property type="molecule type" value="Genomic_DNA"/>
</dbReference>
<evidence type="ECO:0000256" key="5">
    <source>
        <dbReference type="PIRSR" id="PIRSR600760-2"/>
    </source>
</evidence>
<keyword evidence="4 5" id="KW-0460">Magnesium</keyword>
<keyword evidence="2 5" id="KW-0479">Metal-binding</keyword>
<dbReference type="InterPro" id="IPR000760">
    <property type="entry name" value="Inositol_monophosphatase-like"/>
</dbReference>
<sequence length="274" mass="30150">MITQEQIHQLAEICLQAAEVEIMPRFRQLQSGQIEEKLNHHDLVTVADKAAEDFILSRLVALYPDALLIGEESVYDDPASLDKFAEAELSFVLDPIDGTWHYANGSVNFGVMLAIATRGTVIGGIILEPVTGDYLWAIKGQGAFQRINGVDQPLTAGRHNALSLTDTMCCYSFGVTKDAERQQAIEVANKMGRIMDYRCAAAEYRLLNTGAVSFVIFQNKLNIWDHGAGLLITQEAGAVARMIDGSEYSPQITGKLLVAESETRWQEVAALFVK</sequence>
<dbReference type="InterPro" id="IPR020583">
    <property type="entry name" value="Inositol_monoP_metal-BS"/>
</dbReference>
<dbReference type="AlphaFoldDB" id="A0A1E7Z6P2"/>
<feature type="binding site" evidence="5">
    <location>
        <position position="94"/>
    </location>
    <ligand>
        <name>Mg(2+)</name>
        <dbReference type="ChEBI" id="CHEBI:18420"/>
        <label>1</label>
        <note>catalytic</note>
    </ligand>
</feature>
<proteinExistence type="inferred from homology"/>
<dbReference type="STRING" id="1656094.BFC18_20370"/>
<comment type="cofactor">
    <cofactor evidence="5">
        <name>Mg(2+)</name>
        <dbReference type="ChEBI" id="CHEBI:18420"/>
    </cofactor>
</comment>
<feature type="binding site" evidence="5">
    <location>
        <position position="225"/>
    </location>
    <ligand>
        <name>Mg(2+)</name>
        <dbReference type="ChEBI" id="CHEBI:18420"/>
        <label>1</label>
        <note>catalytic</note>
    </ligand>
</feature>
<dbReference type="PROSITE" id="PS00629">
    <property type="entry name" value="IMP_1"/>
    <property type="match status" value="1"/>
</dbReference>
<reference evidence="6 7" key="1">
    <citation type="submission" date="2016-08" db="EMBL/GenBank/DDBJ databases">
        <authorList>
            <person name="Seilhamer J.J."/>
        </authorList>
    </citation>
    <scope>NUCLEOTIDE SEQUENCE [LARGE SCALE GENOMIC DNA]</scope>
    <source>
        <strain evidence="6 7">KCTC 42603</strain>
    </source>
</reference>
<dbReference type="GO" id="GO:0008934">
    <property type="term" value="F:inositol monophosphate 1-phosphatase activity"/>
    <property type="evidence" value="ECO:0007669"/>
    <property type="project" value="TreeGrafter"/>
</dbReference>
<dbReference type="Gene3D" id="3.30.540.10">
    <property type="entry name" value="Fructose-1,6-Bisphosphatase, subunit A, domain 1"/>
    <property type="match status" value="1"/>
</dbReference>
<evidence type="ECO:0000313" key="6">
    <source>
        <dbReference type="EMBL" id="OFC69091.1"/>
    </source>
</evidence>
<evidence type="ECO:0000256" key="4">
    <source>
        <dbReference type="ARBA" id="ARBA00022842"/>
    </source>
</evidence>
<dbReference type="SUPFAM" id="SSF56655">
    <property type="entry name" value="Carbohydrate phosphatase"/>
    <property type="match status" value="1"/>
</dbReference>
<keyword evidence="7" id="KW-1185">Reference proteome</keyword>
<dbReference type="Pfam" id="PF00459">
    <property type="entry name" value="Inositol_P"/>
    <property type="match status" value="1"/>
</dbReference>
<gene>
    <name evidence="6" type="ORF">BFC18_20370</name>
</gene>
<protein>
    <recommendedName>
        <fullName evidence="8">Inositol monophosphatase</fullName>
    </recommendedName>
</protein>
<dbReference type="Gene3D" id="3.40.190.80">
    <property type="match status" value="1"/>
</dbReference>
<accession>A0A1E7Z6P2</accession>
<comment type="similarity">
    <text evidence="1">Belongs to the inositol monophosphatase superfamily.</text>
</comment>
<feature type="binding site" evidence="5">
    <location>
        <position position="96"/>
    </location>
    <ligand>
        <name>Mg(2+)</name>
        <dbReference type="ChEBI" id="CHEBI:18420"/>
        <label>1</label>
        <note>catalytic</note>
    </ligand>
</feature>
<dbReference type="GO" id="GO:0007165">
    <property type="term" value="P:signal transduction"/>
    <property type="evidence" value="ECO:0007669"/>
    <property type="project" value="TreeGrafter"/>
</dbReference>
<evidence type="ECO:0008006" key="8">
    <source>
        <dbReference type="Google" id="ProtNLM"/>
    </source>
</evidence>
<name>A0A1E7Z6P2_9ALTE</name>
<keyword evidence="3" id="KW-0378">Hydrolase</keyword>
<dbReference type="PANTHER" id="PTHR20854">
    <property type="entry name" value="INOSITOL MONOPHOSPHATASE"/>
    <property type="match status" value="1"/>
</dbReference>
<dbReference type="PRINTS" id="PR00377">
    <property type="entry name" value="IMPHPHTASES"/>
</dbReference>
<evidence type="ECO:0000256" key="1">
    <source>
        <dbReference type="ARBA" id="ARBA00009759"/>
    </source>
</evidence>
<dbReference type="GO" id="GO:0006020">
    <property type="term" value="P:inositol metabolic process"/>
    <property type="evidence" value="ECO:0007669"/>
    <property type="project" value="TreeGrafter"/>
</dbReference>
<dbReference type="RefSeq" id="WP_070127267.1">
    <property type="nucleotide sequence ID" value="NZ_MDHN01000041.1"/>
</dbReference>
<feature type="binding site" evidence="5">
    <location>
        <position position="97"/>
    </location>
    <ligand>
        <name>Mg(2+)</name>
        <dbReference type="ChEBI" id="CHEBI:18420"/>
        <label>1</label>
        <note>catalytic</note>
    </ligand>
</feature>
<organism evidence="6 7">
    <name type="scientific">Alteromonas confluentis</name>
    <dbReference type="NCBI Taxonomy" id="1656094"/>
    <lineage>
        <taxon>Bacteria</taxon>
        <taxon>Pseudomonadati</taxon>
        <taxon>Pseudomonadota</taxon>
        <taxon>Gammaproteobacteria</taxon>
        <taxon>Alteromonadales</taxon>
        <taxon>Alteromonadaceae</taxon>
        <taxon>Alteromonas/Salinimonas group</taxon>
        <taxon>Alteromonas</taxon>
    </lineage>
</organism>
<dbReference type="GO" id="GO:0046872">
    <property type="term" value="F:metal ion binding"/>
    <property type="evidence" value="ECO:0007669"/>
    <property type="project" value="UniProtKB-KW"/>
</dbReference>
<comment type="caution">
    <text evidence="6">The sequence shown here is derived from an EMBL/GenBank/DDBJ whole genome shotgun (WGS) entry which is preliminary data.</text>
</comment>
<dbReference type="PANTHER" id="PTHR20854:SF4">
    <property type="entry name" value="INOSITOL-1-MONOPHOSPHATASE-RELATED"/>
    <property type="match status" value="1"/>
</dbReference>
<dbReference type="Proteomes" id="UP000175691">
    <property type="component" value="Unassembled WGS sequence"/>
</dbReference>
<evidence type="ECO:0000313" key="7">
    <source>
        <dbReference type="Proteomes" id="UP000175691"/>
    </source>
</evidence>
<feature type="binding site" evidence="5">
    <location>
        <position position="71"/>
    </location>
    <ligand>
        <name>Mg(2+)</name>
        <dbReference type="ChEBI" id="CHEBI:18420"/>
        <label>1</label>
        <note>catalytic</note>
    </ligand>
</feature>